<dbReference type="CDD" id="cd17300">
    <property type="entry name" value="PIPKc_PIKfyve"/>
    <property type="match status" value="1"/>
</dbReference>
<keyword evidence="3" id="KW-0808">Transferase</keyword>
<evidence type="ECO:0000313" key="5">
    <source>
        <dbReference type="EMBL" id="KPV77528.1"/>
    </source>
</evidence>
<dbReference type="OMA" id="GMATESN"/>
<evidence type="ECO:0000256" key="2">
    <source>
        <dbReference type="ARBA" id="ARBA00022840"/>
    </source>
</evidence>
<keyword evidence="2 3" id="KW-0067">ATP-binding</keyword>
<dbReference type="RefSeq" id="XP_018273577.1">
    <property type="nucleotide sequence ID" value="XM_018418497.1"/>
</dbReference>
<dbReference type="STRING" id="578459.A0A194S9Y2"/>
<keyword evidence="6" id="KW-1185">Reference proteome</keyword>
<dbReference type="Gene3D" id="3.30.810.10">
    <property type="entry name" value="2-Layer Sandwich"/>
    <property type="match status" value="1"/>
</dbReference>
<reference evidence="5 6" key="1">
    <citation type="journal article" date="2015" name="Front. Microbiol.">
        <title>Genome sequence of the plant growth promoting endophytic yeast Rhodotorula graminis WP1.</title>
        <authorList>
            <person name="Firrincieli A."/>
            <person name="Otillar R."/>
            <person name="Salamov A."/>
            <person name="Schmutz J."/>
            <person name="Khan Z."/>
            <person name="Redman R.S."/>
            <person name="Fleck N.D."/>
            <person name="Lindquist E."/>
            <person name="Grigoriev I.V."/>
            <person name="Doty S.L."/>
        </authorList>
    </citation>
    <scope>NUCLEOTIDE SEQUENCE [LARGE SCALE GENOMIC DNA]</scope>
    <source>
        <strain evidence="5 6">WP1</strain>
    </source>
</reference>
<dbReference type="Pfam" id="PF01504">
    <property type="entry name" value="PIP5K"/>
    <property type="match status" value="1"/>
</dbReference>
<dbReference type="Proteomes" id="UP000053890">
    <property type="component" value="Unassembled WGS sequence"/>
</dbReference>
<dbReference type="PANTHER" id="PTHR45748:SF7">
    <property type="entry name" value="1-PHOSPHATIDYLINOSITOL 3-PHOSPHATE 5-KINASE-RELATED"/>
    <property type="match status" value="1"/>
</dbReference>
<dbReference type="Gene3D" id="3.30.800.10">
    <property type="entry name" value="Phosphatidylinositol Phosphate Kinase II Beta"/>
    <property type="match status" value="1"/>
</dbReference>
<evidence type="ECO:0000313" key="6">
    <source>
        <dbReference type="Proteomes" id="UP000053890"/>
    </source>
</evidence>
<evidence type="ECO:0000256" key="1">
    <source>
        <dbReference type="ARBA" id="ARBA00022741"/>
    </source>
</evidence>
<dbReference type="InterPro" id="IPR027483">
    <property type="entry name" value="PInositol-4-P-4/5-kinase_C_sf"/>
</dbReference>
<protein>
    <recommendedName>
        <fullName evidence="4">PIPK domain-containing protein</fullName>
    </recommendedName>
</protein>
<dbReference type="GO" id="GO:0005524">
    <property type="term" value="F:ATP binding"/>
    <property type="evidence" value="ECO:0007669"/>
    <property type="project" value="UniProtKB-UniRule"/>
</dbReference>
<keyword evidence="3" id="KW-0418">Kinase</keyword>
<dbReference type="EMBL" id="KQ474074">
    <property type="protein sequence ID" value="KPV77528.1"/>
    <property type="molecule type" value="Genomic_DNA"/>
</dbReference>
<sequence length="350" mass="39788">SKRYYQAFENANLPRIREGLGVASAGDEHPSEVTSFATQHDSDVAQTIEDILRASTQRSFKLGGASSFGSLARTSCARLTPFPLIDVELGDISARCTVFWVEQFEALRRQCGCDKQFVESLSRCFKWDAAGGKSKVDFMKTLDDRFIVKQLSRPEMEVFARFAPAYFQYMADALFQGKPTVLAKVFGIYRISLGKEYRNVDFLVMENLFYGRQLKQIFDLKGSTRNRRADENNPVLLDENLLEVSLKSPFYVREESKQFIKQAIFNDSQFLSDLNVMDYSLVVGVDAVKSELLVGIVDYIRTYTWDKRIESWVKETTFLGGASKAGGPTVITPKQYKLRFREAIDGYLLL</sequence>
<dbReference type="GO" id="GO:0000329">
    <property type="term" value="C:fungal-type vacuole membrane"/>
    <property type="evidence" value="ECO:0007669"/>
    <property type="project" value="TreeGrafter"/>
</dbReference>
<organism evidence="5 6">
    <name type="scientific">Rhodotorula graminis (strain WP1)</name>
    <dbReference type="NCBI Taxonomy" id="578459"/>
    <lineage>
        <taxon>Eukaryota</taxon>
        <taxon>Fungi</taxon>
        <taxon>Dikarya</taxon>
        <taxon>Basidiomycota</taxon>
        <taxon>Pucciniomycotina</taxon>
        <taxon>Microbotryomycetes</taxon>
        <taxon>Sporidiobolales</taxon>
        <taxon>Sporidiobolaceae</taxon>
        <taxon>Rhodotorula</taxon>
    </lineage>
</organism>
<keyword evidence="1 3" id="KW-0547">Nucleotide-binding</keyword>
<gene>
    <name evidence="5" type="ORF">RHOBADRAFT_64504</name>
</gene>
<dbReference type="FunFam" id="3.30.810.10:FF:000001">
    <property type="entry name" value="1-phosphatidylinositol 3-phosphate 5-kinase FAB1"/>
    <property type="match status" value="1"/>
</dbReference>
<dbReference type="GO" id="GO:0010008">
    <property type="term" value="C:endosome membrane"/>
    <property type="evidence" value="ECO:0007669"/>
    <property type="project" value="TreeGrafter"/>
</dbReference>
<dbReference type="GO" id="GO:0000285">
    <property type="term" value="F:1-phosphatidylinositol-3-phosphate 5-kinase activity"/>
    <property type="evidence" value="ECO:0007669"/>
    <property type="project" value="InterPro"/>
</dbReference>
<proteinExistence type="predicted"/>
<feature type="non-terminal residue" evidence="5">
    <location>
        <position position="350"/>
    </location>
</feature>
<evidence type="ECO:0000259" key="4">
    <source>
        <dbReference type="PROSITE" id="PS51455"/>
    </source>
</evidence>
<dbReference type="SMART" id="SM00330">
    <property type="entry name" value="PIPKc"/>
    <property type="match status" value="1"/>
</dbReference>
<name>A0A194S9Y2_RHOGW</name>
<dbReference type="OrthoDB" id="158357at2759"/>
<dbReference type="AlphaFoldDB" id="A0A194S9Y2"/>
<accession>A0A194S9Y2</accession>
<dbReference type="PROSITE" id="PS51455">
    <property type="entry name" value="PIPK"/>
    <property type="match status" value="1"/>
</dbReference>
<feature type="domain" description="PIPK" evidence="4">
    <location>
        <begin position="25"/>
        <end position="348"/>
    </location>
</feature>
<dbReference type="SUPFAM" id="SSF56104">
    <property type="entry name" value="SAICAR synthase-like"/>
    <property type="match status" value="1"/>
</dbReference>
<dbReference type="GO" id="GO:0046854">
    <property type="term" value="P:phosphatidylinositol phosphate biosynthetic process"/>
    <property type="evidence" value="ECO:0007669"/>
    <property type="project" value="TreeGrafter"/>
</dbReference>
<dbReference type="GeneID" id="28978944"/>
<dbReference type="InterPro" id="IPR027484">
    <property type="entry name" value="PInositol-4-P-5-kinase_N"/>
</dbReference>
<dbReference type="InterPro" id="IPR002498">
    <property type="entry name" value="PInositol-4-P-4/5-kinase_core"/>
</dbReference>
<feature type="non-terminal residue" evidence="5">
    <location>
        <position position="1"/>
    </location>
</feature>
<evidence type="ECO:0000256" key="3">
    <source>
        <dbReference type="PROSITE-ProRule" id="PRU00781"/>
    </source>
</evidence>
<dbReference type="PANTHER" id="PTHR45748">
    <property type="entry name" value="1-PHOSPHATIDYLINOSITOL 3-PHOSPHATE 5-KINASE-RELATED"/>
    <property type="match status" value="1"/>
</dbReference>
<dbReference type="InterPro" id="IPR044769">
    <property type="entry name" value="PIKfyve_PIPKc"/>
</dbReference>